<organism evidence="2 3">
    <name type="scientific">Nadsonia fulvescens var. elongata DSM 6958</name>
    <dbReference type="NCBI Taxonomy" id="857566"/>
    <lineage>
        <taxon>Eukaryota</taxon>
        <taxon>Fungi</taxon>
        <taxon>Dikarya</taxon>
        <taxon>Ascomycota</taxon>
        <taxon>Saccharomycotina</taxon>
        <taxon>Dipodascomycetes</taxon>
        <taxon>Dipodascales</taxon>
        <taxon>Dipodascales incertae sedis</taxon>
        <taxon>Nadsonia</taxon>
    </lineage>
</organism>
<name>A0A1E3PF97_9ASCO</name>
<evidence type="ECO:0000313" key="3">
    <source>
        <dbReference type="Proteomes" id="UP000095009"/>
    </source>
</evidence>
<feature type="region of interest" description="Disordered" evidence="1">
    <location>
        <begin position="87"/>
        <end position="110"/>
    </location>
</feature>
<evidence type="ECO:0000256" key="1">
    <source>
        <dbReference type="SAM" id="MobiDB-lite"/>
    </source>
</evidence>
<proteinExistence type="predicted"/>
<accession>A0A1E3PF97</accession>
<dbReference type="Proteomes" id="UP000095009">
    <property type="component" value="Unassembled WGS sequence"/>
</dbReference>
<reference evidence="2 3" key="1">
    <citation type="journal article" date="2016" name="Proc. Natl. Acad. Sci. U.S.A.">
        <title>Comparative genomics of biotechnologically important yeasts.</title>
        <authorList>
            <person name="Riley R."/>
            <person name="Haridas S."/>
            <person name="Wolfe K.H."/>
            <person name="Lopes M.R."/>
            <person name="Hittinger C.T."/>
            <person name="Goeker M."/>
            <person name="Salamov A.A."/>
            <person name="Wisecaver J.H."/>
            <person name="Long T.M."/>
            <person name="Calvey C.H."/>
            <person name="Aerts A.L."/>
            <person name="Barry K.W."/>
            <person name="Choi C."/>
            <person name="Clum A."/>
            <person name="Coughlan A.Y."/>
            <person name="Deshpande S."/>
            <person name="Douglass A.P."/>
            <person name="Hanson S.J."/>
            <person name="Klenk H.-P."/>
            <person name="LaButti K.M."/>
            <person name="Lapidus A."/>
            <person name="Lindquist E.A."/>
            <person name="Lipzen A.M."/>
            <person name="Meier-Kolthoff J.P."/>
            <person name="Ohm R.A."/>
            <person name="Otillar R.P."/>
            <person name="Pangilinan J.L."/>
            <person name="Peng Y."/>
            <person name="Rokas A."/>
            <person name="Rosa C.A."/>
            <person name="Scheuner C."/>
            <person name="Sibirny A.A."/>
            <person name="Slot J.C."/>
            <person name="Stielow J.B."/>
            <person name="Sun H."/>
            <person name="Kurtzman C.P."/>
            <person name="Blackwell M."/>
            <person name="Grigoriev I.V."/>
            <person name="Jeffries T.W."/>
        </authorList>
    </citation>
    <scope>NUCLEOTIDE SEQUENCE [LARGE SCALE GENOMIC DNA]</scope>
    <source>
        <strain evidence="2 3">DSM 6958</strain>
    </source>
</reference>
<sequence>MAEPNLFAKLPYELTIKILEYVLDDSPFNADRYLYQASASCKELHNFMASPENDTRIYKKLAKRLNCLLLPTEIDFESYNGLGVPDGGARWPETHTPGGGTPQSTASPAPTRASWRQTYLNYGQSMANGSIRAQSPGLREINKSSVRPIVNEIRAGNALITGFYSTMLWELKSKDRFFLRGLGKGDIYLIANSKPPVYMDLYTGTCRVLGTASFYLRPKQDIVWSHKVDEFLVAKYAGNHFTMTRFNDGIPCSWVVSLGDNASFTDSTIANVAVFKFDIIFSLVDNNQHVRVFKASPESSAQMVNQASHLTNTCITQEINFYEPLSNILATNIDKIVCNRIHIDEAYIYITSTVNMESCILIFSKDTLEPKYSKNLLKWEKEGSTCSARKEKQNFSVLISGSNIYQIKSASMRHCSTEGSGLFLYGWRNFKSMEPCDEKSKPIRQLFAMKQDRIFLDQRQWFFCDYNIGNRYALFSRKEGTGLGVVDFNLNLSTDYNIIDVLRGSGKSLPNFSSMVFCYAVDTNGNLNIISDAHVYDQVSQSGIEAENHDLSIFFTK</sequence>
<protein>
    <submittedName>
        <fullName evidence="2">Uncharacterized protein</fullName>
    </submittedName>
</protein>
<evidence type="ECO:0000313" key="2">
    <source>
        <dbReference type="EMBL" id="ODQ63884.1"/>
    </source>
</evidence>
<gene>
    <name evidence="2" type="ORF">NADFUDRAFT_67259</name>
</gene>
<dbReference type="EMBL" id="KV454413">
    <property type="protein sequence ID" value="ODQ63884.1"/>
    <property type="molecule type" value="Genomic_DNA"/>
</dbReference>
<dbReference type="AlphaFoldDB" id="A0A1E3PF97"/>
<keyword evidence="3" id="KW-1185">Reference proteome</keyword>